<sequence>MNEYTEKRIVAFTSQSLRQYGIRAVRMNDIA</sequence>
<comment type="caution">
    <text evidence="1">The sequence shown here is derived from an EMBL/GenBank/DDBJ whole genome shotgun (WGS) entry which is preliminary data.</text>
</comment>
<reference evidence="1" key="1">
    <citation type="journal article" date="2019" name="Nat. Med.">
        <title>A library of human gut bacterial isolates paired with longitudinal multiomics data enables mechanistic microbiome research.</title>
        <authorList>
            <person name="Poyet M."/>
            <person name="Groussin M."/>
            <person name="Gibbons S.M."/>
            <person name="Avila-Pacheco J."/>
            <person name="Jiang X."/>
            <person name="Kearney S.M."/>
            <person name="Perrotta A.R."/>
            <person name="Berdy B."/>
            <person name="Zhao S."/>
            <person name="Lieberman T.D."/>
            <person name="Swanson P.K."/>
            <person name="Smith M."/>
            <person name="Roesemann S."/>
            <person name="Alexander J.E."/>
            <person name="Rich S.A."/>
            <person name="Livny J."/>
            <person name="Vlamakis H."/>
            <person name="Clish C."/>
            <person name="Bullock K."/>
            <person name="Deik A."/>
            <person name="Scott J."/>
            <person name="Pierce K.A."/>
            <person name="Xavier R.J."/>
            <person name="Alm E.J."/>
        </authorList>
    </citation>
    <scope>NUCLEOTIDE SEQUENCE</scope>
    <source>
        <strain evidence="1">BIOML-A21</strain>
    </source>
</reference>
<gene>
    <name evidence="1" type="ORF">F3F94_20010</name>
</gene>
<name>A0A641MGK9_9BACE</name>
<dbReference type="AlphaFoldDB" id="A0A641MGK9"/>
<accession>A0A641MGK9</accession>
<evidence type="ECO:0000313" key="1">
    <source>
        <dbReference type="EMBL" id="KAA3707685.1"/>
    </source>
</evidence>
<organism evidence="1">
    <name type="scientific">Bacteroides salyersiae</name>
    <dbReference type="NCBI Taxonomy" id="291644"/>
    <lineage>
        <taxon>Bacteria</taxon>
        <taxon>Pseudomonadati</taxon>
        <taxon>Bacteroidota</taxon>
        <taxon>Bacteroidia</taxon>
        <taxon>Bacteroidales</taxon>
        <taxon>Bacteroidaceae</taxon>
        <taxon>Bacteroides</taxon>
    </lineage>
</organism>
<feature type="non-terminal residue" evidence="1">
    <location>
        <position position="31"/>
    </location>
</feature>
<proteinExistence type="predicted"/>
<protein>
    <submittedName>
        <fullName evidence="1">TetR/AcrR family transcriptional regulator</fullName>
    </submittedName>
</protein>
<dbReference type="EMBL" id="VWMU01000342">
    <property type="protein sequence ID" value="KAA3707685.1"/>
    <property type="molecule type" value="Genomic_DNA"/>
</dbReference>